<keyword evidence="12" id="KW-1185">Reference proteome</keyword>
<keyword evidence="6" id="KW-0812">Transmembrane</keyword>
<dbReference type="InterPro" id="IPR001117">
    <property type="entry name" value="Cu-oxidase_2nd"/>
</dbReference>
<dbReference type="VEuPathDB" id="FungiDB:Z518_05551"/>
<dbReference type="CDD" id="cd13899">
    <property type="entry name" value="CuRO_3_Fet3p"/>
    <property type="match status" value="1"/>
</dbReference>
<feature type="domain" description="Plastocyanin-like" evidence="8">
    <location>
        <begin position="159"/>
        <end position="303"/>
    </location>
</feature>
<evidence type="ECO:0000256" key="4">
    <source>
        <dbReference type="ARBA" id="ARBA00023002"/>
    </source>
</evidence>
<dbReference type="STRING" id="1442369.A0A0D2ING9"/>
<dbReference type="OrthoDB" id="2121828at2759"/>
<dbReference type="Pfam" id="PF07731">
    <property type="entry name" value="Cu-oxidase_2"/>
    <property type="match status" value="1"/>
</dbReference>
<keyword evidence="6" id="KW-1133">Transmembrane helix</keyword>
<dbReference type="GO" id="GO:0005507">
    <property type="term" value="F:copper ion binding"/>
    <property type="evidence" value="ECO:0007669"/>
    <property type="project" value="InterPro"/>
</dbReference>
<dbReference type="Gene3D" id="2.60.40.420">
    <property type="entry name" value="Cupredoxins - blue copper proteins"/>
    <property type="match status" value="3"/>
</dbReference>
<dbReference type="Pfam" id="PF00394">
    <property type="entry name" value="Cu-oxidase"/>
    <property type="match status" value="1"/>
</dbReference>
<dbReference type="Proteomes" id="UP000053617">
    <property type="component" value="Unassembled WGS sequence"/>
</dbReference>
<dbReference type="InterPro" id="IPR044130">
    <property type="entry name" value="CuRO_2_Fet3-like"/>
</dbReference>
<feature type="domain" description="Plastocyanin-like" evidence="9">
    <location>
        <begin position="364"/>
        <end position="498"/>
    </location>
</feature>
<evidence type="ECO:0000256" key="1">
    <source>
        <dbReference type="ARBA" id="ARBA00010609"/>
    </source>
</evidence>
<dbReference type="PROSITE" id="PS00080">
    <property type="entry name" value="MULTICOPPER_OXIDASE2"/>
    <property type="match status" value="1"/>
</dbReference>
<dbReference type="InterPro" id="IPR002355">
    <property type="entry name" value="Cu_oxidase_Cu_BS"/>
</dbReference>
<keyword evidence="2" id="KW-0479">Metal-binding</keyword>
<evidence type="ECO:0000313" key="11">
    <source>
        <dbReference type="EMBL" id="KIX04681.1"/>
    </source>
</evidence>
<feature type="chain" id="PRO_5002255511" evidence="7">
    <location>
        <begin position="25"/>
        <end position="602"/>
    </location>
</feature>
<dbReference type="GO" id="GO:0004322">
    <property type="term" value="F:ferroxidase activity"/>
    <property type="evidence" value="ECO:0007669"/>
    <property type="project" value="TreeGrafter"/>
</dbReference>
<dbReference type="CDD" id="cd13851">
    <property type="entry name" value="CuRO_1_Fet3p"/>
    <property type="match status" value="1"/>
</dbReference>
<evidence type="ECO:0000259" key="10">
    <source>
        <dbReference type="Pfam" id="PF07732"/>
    </source>
</evidence>
<evidence type="ECO:0000256" key="2">
    <source>
        <dbReference type="ARBA" id="ARBA00022723"/>
    </source>
</evidence>
<dbReference type="GO" id="GO:0033573">
    <property type="term" value="C:high-affinity iron permease complex"/>
    <property type="evidence" value="ECO:0007669"/>
    <property type="project" value="TreeGrafter"/>
</dbReference>
<protein>
    <submittedName>
        <fullName evidence="11">Rhinocladiella mackenziei CBS 650.93 unplaced genomic scaffold supercont1.4, whole genome shotgun sequence</fullName>
    </submittedName>
</protein>
<evidence type="ECO:0000256" key="3">
    <source>
        <dbReference type="ARBA" id="ARBA00022729"/>
    </source>
</evidence>
<reference evidence="11 12" key="1">
    <citation type="submission" date="2015-01" db="EMBL/GenBank/DDBJ databases">
        <title>The Genome Sequence of Rhinocladiella mackenzie CBS 650.93.</title>
        <authorList>
            <consortium name="The Broad Institute Genomics Platform"/>
            <person name="Cuomo C."/>
            <person name="de Hoog S."/>
            <person name="Gorbushina A."/>
            <person name="Stielow B."/>
            <person name="Teixiera M."/>
            <person name="Abouelleil A."/>
            <person name="Chapman S.B."/>
            <person name="Priest M."/>
            <person name="Young S.K."/>
            <person name="Wortman J."/>
            <person name="Nusbaum C."/>
            <person name="Birren B."/>
        </authorList>
    </citation>
    <scope>NUCLEOTIDE SEQUENCE [LARGE SCALE GENOMIC DNA]</scope>
    <source>
        <strain evidence="11 12">CBS 650.93</strain>
    </source>
</reference>
<keyword evidence="6" id="KW-0472">Membrane</keyword>
<dbReference type="EMBL" id="KN847478">
    <property type="protein sequence ID" value="KIX04681.1"/>
    <property type="molecule type" value="Genomic_DNA"/>
</dbReference>
<dbReference type="RefSeq" id="XP_013271817.1">
    <property type="nucleotide sequence ID" value="XM_013416363.1"/>
</dbReference>
<dbReference type="InterPro" id="IPR011707">
    <property type="entry name" value="Cu-oxidase-like_N"/>
</dbReference>
<evidence type="ECO:0000313" key="12">
    <source>
        <dbReference type="Proteomes" id="UP000053617"/>
    </source>
</evidence>
<evidence type="ECO:0000256" key="5">
    <source>
        <dbReference type="ARBA" id="ARBA00023008"/>
    </source>
</evidence>
<comment type="similarity">
    <text evidence="1">Belongs to the multicopper oxidase family.</text>
</comment>
<dbReference type="PANTHER" id="PTHR11709:SF361">
    <property type="entry name" value="IRON TRANSPORT MULTICOPPER OXIDASE FET3"/>
    <property type="match status" value="1"/>
</dbReference>
<dbReference type="SUPFAM" id="SSF49503">
    <property type="entry name" value="Cupredoxins"/>
    <property type="match status" value="3"/>
</dbReference>
<evidence type="ECO:0000259" key="8">
    <source>
        <dbReference type="Pfam" id="PF00394"/>
    </source>
</evidence>
<name>A0A0D2ING9_9EURO</name>
<dbReference type="GO" id="GO:0010106">
    <property type="term" value="P:cellular response to iron ion starvation"/>
    <property type="evidence" value="ECO:0007669"/>
    <property type="project" value="TreeGrafter"/>
</dbReference>
<dbReference type="FunFam" id="2.60.40.420:FF:000071">
    <property type="entry name" value="Conidial pigment biosynthesis oxidase Abr1/brown 1"/>
    <property type="match status" value="1"/>
</dbReference>
<dbReference type="InterPro" id="IPR008972">
    <property type="entry name" value="Cupredoxin"/>
</dbReference>
<feature type="transmembrane region" description="Helical" evidence="6">
    <location>
        <begin position="559"/>
        <end position="581"/>
    </location>
</feature>
<dbReference type="HOGENOM" id="CLU_006504_7_3_1"/>
<evidence type="ECO:0000259" key="9">
    <source>
        <dbReference type="Pfam" id="PF07731"/>
    </source>
</evidence>
<keyword evidence="3 7" id="KW-0732">Signal</keyword>
<keyword evidence="5" id="KW-0186">Copper</keyword>
<dbReference type="InterPro" id="IPR033138">
    <property type="entry name" value="Cu_oxidase_CS"/>
</dbReference>
<dbReference type="CDD" id="cd13877">
    <property type="entry name" value="CuRO_2_Fet3p_like"/>
    <property type="match status" value="1"/>
</dbReference>
<dbReference type="InterPro" id="IPR011706">
    <property type="entry name" value="Cu-oxidase_C"/>
</dbReference>
<proteinExistence type="inferred from homology"/>
<keyword evidence="4" id="KW-0560">Oxidoreductase</keyword>
<evidence type="ECO:0000256" key="7">
    <source>
        <dbReference type="SAM" id="SignalP"/>
    </source>
</evidence>
<gene>
    <name evidence="11" type="ORF">Z518_05551</name>
</gene>
<dbReference type="GO" id="GO:0033215">
    <property type="term" value="P:reductive iron assimilation"/>
    <property type="evidence" value="ECO:0007669"/>
    <property type="project" value="TreeGrafter"/>
</dbReference>
<dbReference type="GeneID" id="25293622"/>
<sequence length="602" mass="67207">MSISTAQMWLFLLIFTSILQSTLSSNVTYDFNITWVAVNPDGAFTRPTIGVNGQWPPPQIHANLGDTITVNVLNLLGNQSTSLHFHGLFMNGSTHMDGPAQVSQCAIAPGSSFTYRFRAEQVGTYWYHSHTQSQYPDGLRAPLIIHDPDNPYAEQFDQELVLTVSDWYHQQMADLIPQYMKSGHMMSHEPVPDASLLNDTHDLQVGVVPGKTYLVRMVNMAAFAGQYFWIEGHTMTIVEIDGVYTRATEAEMIYLASGQRCSFLLTTKSQSSHNYPFVASMDQSLFMMAGHVNSDVTGWLVYDSAHPLPRPKKIDQFNPTDDMTIVPYDEMQLLPKADKSISLNLEMRHSQGATYYMFNDISYRSPEIPSLYTALTSGNSATDPAVYGISTNPFVLERNDVVELVLYNRHMLRHPFHLHGHHFQAIYRSEEYGGRYEDSGVTEANLPQKPIRRDTLVLPPGGSMVIRFRADNPGVWLFHCHMEWHVHTGLVATMIEAPIELQQQRRSQPLPADHIGACVATGTPATENDPGQVDDLLDVQNENDPTQGKPEGVSISDAVVSLAAGSVLVMTGLVFLVWFGVKNWGARKAQYAPLAMNVEEDL</sequence>
<feature type="signal peptide" evidence="7">
    <location>
        <begin position="1"/>
        <end position="24"/>
    </location>
</feature>
<accession>A0A0D2ING9</accession>
<dbReference type="PROSITE" id="PS00079">
    <property type="entry name" value="MULTICOPPER_OXIDASE1"/>
    <property type="match status" value="2"/>
</dbReference>
<feature type="domain" description="Plastocyanin-like" evidence="10">
    <location>
        <begin position="33"/>
        <end position="149"/>
    </location>
</feature>
<dbReference type="InterPro" id="IPR045087">
    <property type="entry name" value="Cu-oxidase_fam"/>
</dbReference>
<evidence type="ECO:0000256" key="6">
    <source>
        <dbReference type="SAM" id="Phobius"/>
    </source>
</evidence>
<dbReference type="PANTHER" id="PTHR11709">
    <property type="entry name" value="MULTI-COPPER OXIDASE"/>
    <property type="match status" value="1"/>
</dbReference>
<dbReference type="Pfam" id="PF07732">
    <property type="entry name" value="Cu-oxidase_3"/>
    <property type="match status" value="1"/>
</dbReference>
<organism evidence="11 12">
    <name type="scientific">Rhinocladiella mackenziei CBS 650.93</name>
    <dbReference type="NCBI Taxonomy" id="1442369"/>
    <lineage>
        <taxon>Eukaryota</taxon>
        <taxon>Fungi</taxon>
        <taxon>Dikarya</taxon>
        <taxon>Ascomycota</taxon>
        <taxon>Pezizomycotina</taxon>
        <taxon>Eurotiomycetes</taxon>
        <taxon>Chaetothyriomycetidae</taxon>
        <taxon>Chaetothyriales</taxon>
        <taxon>Herpotrichiellaceae</taxon>
        <taxon>Rhinocladiella</taxon>
    </lineage>
</organism>
<dbReference type="AlphaFoldDB" id="A0A0D2ING9"/>